<gene>
    <name evidence="2" type="ORF">Mgra_00006307</name>
</gene>
<dbReference type="EMBL" id="JABEBT010000060">
    <property type="protein sequence ID" value="KAF7634340.1"/>
    <property type="molecule type" value="Genomic_DNA"/>
</dbReference>
<dbReference type="SUPFAM" id="SSF51735">
    <property type="entry name" value="NAD(P)-binding Rossmann-fold domains"/>
    <property type="match status" value="1"/>
</dbReference>
<organism evidence="2 3">
    <name type="scientific">Meloidogyne graminicola</name>
    <dbReference type="NCBI Taxonomy" id="189291"/>
    <lineage>
        <taxon>Eukaryota</taxon>
        <taxon>Metazoa</taxon>
        <taxon>Ecdysozoa</taxon>
        <taxon>Nematoda</taxon>
        <taxon>Chromadorea</taxon>
        <taxon>Rhabditida</taxon>
        <taxon>Tylenchina</taxon>
        <taxon>Tylenchomorpha</taxon>
        <taxon>Tylenchoidea</taxon>
        <taxon>Meloidogynidae</taxon>
        <taxon>Meloidogyninae</taxon>
        <taxon>Meloidogyne</taxon>
    </lineage>
</organism>
<dbReference type="Proteomes" id="UP000605970">
    <property type="component" value="Unassembled WGS sequence"/>
</dbReference>
<dbReference type="Gene3D" id="3.40.50.720">
    <property type="entry name" value="NAD(P)-binding Rossmann-like Domain"/>
    <property type="match status" value="1"/>
</dbReference>
<evidence type="ECO:0000256" key="1">
    <source>
        <dbReference type="SAM" id="Phobius"/>
    </source>
</evidence>
<comment type="caution">
    <text evidence="2">The sequence shown here is derived from an EMBL/GenBank/DDBJ whole genome shotgun (WGS) entry which is preliminary data.</text>
</comment>
<keyword evidence="1" id="KW-1133">Transmembrane helix</keyword>
<evidence type="ECO:0000313" key="3">
    <source>
        <dbReference type="Proteomes" id="UP000605970"/>
    </source>
</evidence>
<dbReference type="AlphaFoldDB" id="A0A8S9ZLV8"/>
<protein>
    <submittedName>
        <fullName evidence="2">3Beta_HSD domain-containing protein</fullName>
    </submittedName>
</protein>
<feature type="transmembrane region" description="Helical" evidence="1">
    <location>
        <begin position="237"/>
        <end position="260"/>
    </location>
</feature>
<keyword evidence="1" id="KW-0812">Transmembrane</keyword>
<dbReference type="OrthoDB" id="2735536at2759"/>
<keyword evidence="1" id="KW-0472">Membrane</keyword>
<accession>A0A8S9ZLV8</accession>
<proteinExistence type="predicted"/>
<sequence length="325" mass="38143">MQITILGANTFLGEHLINAIDNNYHGFDKKLWNYNEKLEGLKEAIEVVSELLSRCKVFNVSVLVHLSSTYLQCSTKWPNIFGRESEEKFLKESPFNEYCTNSKLSIVITRVGPVYGEGDRHSLVCDSLLLNYYFGFVPRIGNHKDMGMLQFTYVGNVAVALIKVGEKLLYSSEHYPCEIVIICDNTPLYDFYTFFGQIYDLKEKMSAGEDLALEEKKMRGTNEDEQNINIGNWAIPFWIFFLPYLFICWIIQMSCSLFHFNSSLNKFPSPNLFYLLLRHWTFYCSYKLRVFFDFKPPYDWETCLNRSRQYYSKLKDVVFIFPLKL</sequence>
<keyword evidence="3" id="KW-1185">Reference proteome</keyword>
<evidence type="ECO:0000313" key="2">
    <source>
        <dbReference type="EMBL" id="KAF7634340.1"/>
    </source>
</evidence>
<reference evidence="2" key="1">
    <citation type="journal article" date="2020" name="Ecol. Evol.">
        <title>Genome structure and content of the rice root-knot nematode (Meloidogyne graminicola).</title>
        <authorList>
            <person name="Phan N.T."/>
            <person name="Danchin E.G.J."/>
            <person name="Klopp C."/>
            <person name="Perfus-Barbeoch L."/>
            <person name="Kozlowski D.K."/>
            <person name="Koutsovoulos G.D."/>
            <person name="Lopez-Roques C."/>
            <person name="Bouchez O."/>
            <person name="Zahm M."/>
            <person name="Besnard G."/>
            <person name="Bellafiore S."/>
        </authorList>
    </citation>
    <scope>NUCLEOTIDE SEQUENCE</scope>
    <source>
        <strain evidence="2">VN-18</strain>
    </source>
</reference>
<name>A0A8S9ZLV8_9BILA</name>
<dbReference type="InterPro" id="IPR036291">
    <property type="entry name" value="NAD(P)-bd_dom_sf"/>
</dbReference>